<dbReference type="EMBL" id="CM042049">
    <property type="protein sequence ID" value="KAI3746648.1"/>
    <property type="molecule type" value="Genomic_DNA"/>
</dbReference>
<reference evidence="1 2" key="2">
    <citation type="journal article" date="2022" name="Mol. Ecol. Resour.">
        <title>The genomes of chicory, endive, great burdock and yacon provide insights into Asteraceae paleo-polyploidization history and plant inulin production.</title>
        <authorList>
            <person name="Fan W."/>
            <person name="Wang S."/>
            <person name="Wang H."/>
            <person name="Wang A."/>
            <person name="Jiang F."/>
            <person name="Liu H."/>
            <person name="Zhao H."/>
            <person name="Xu D."/>
            <person name="Zhang Y."/>
        </authorList>
    </citation>
    <scope>NUCLEOTIDE SEQUENCE [LARGE SCALE GENOMIC DNA]</scope>
    <source>
        <strain evidence="2">cv. Niubang</strain>
    </source>
</reference>
<gene>
    <name evidence="1" type="ORF">L6452_09087</name>
</gene>
<organism evidence="1 2">
    <name type="scientific">Arctium lappa</name>
    <name type="common">Greater burdock</name>
    <name type="synonym">Lappa major</name>
    <dbReference type="NCBI Taxonomy" id="4217"/>
    <lineage>
        <taxon>Eukaryota</taxon>
        <taxon>Viridiplantae</taxon>
        <taxon>Streptophyta</taxon>
        <taxon>Embryophyta</taxon>
        <taxon>Tracheophyta</taxon>
        <taxon>Spermatophyta</taxon>
        <taxon>Magnoliopsida</taxon>
        <taxon>eudicotyledons</taxon>
        <taxon>Gunneridae</taxon>
        <taxon>Pentapetalae</taxon>
        <taxon>asterids</taxon>
        <taxon>campanulids</taxon>
        <taxon>Asterales</taxon>
        <taxon>Asteraceae</taxon>
        <taxon>Carduoideae</taxon>
        <taxon>Cardueae</taxon>
        <taxon>Arctiinae</taxon>
        <taxon>Arctium</taxon>
    </lineage>
</organism>
<evidence type="ECO:0000313" key="1">
    <source>
        <dbReference type="EMBL" id="KAI3746648.1"/>
    </source>
</evidence>
<comment type="caution">
    <text evidence="1">The sequence shown here is derived from an EMBL/GenBank/DDBJ whole genome shotgun (WGS) entry which is preliminary data.</text>
</comment>
<proteinExistence type="predicted"/>
<dbReference type="Proteomes" id="UP001055879">
    <property type="component" value="Linkage Group LG03"/>
</dbReference>
<reference evidence="2" key="1">
    <citation type="journal article" date="2022" name="Mol. Ecol. Resour.">
        <title>The genomes of chicory, endive, great burdock and yacon provide insights into Asteraceae palaeo-polyploidization history and plant inulin production.</title>
        <authorList>
            <person name="Fan W."/>
            <person name="Wang S."/>
            <person name="Wang H."/>
            <person name="Wang A."/>
            <person name="Jiang F."/>
            <person name="Liu H."/>
            <person name="Zhao H."/>
            <person name="Xu D."/>
            <person name="Zhang Y."/>
        </authorList>
    </citation>
    <scope>NUCLEOTIDE SEQUENCE [LARGE SCALE GENOMIC DNA]</scope>
    <source>
        <strain evidence="2">cv. Niubang</strain>
    </source>
</reference>
<sequence length="70" mass="7892">MSDSKAQYSTKLLKKPDQFRVVYACSHLLWVEDQDGVKDGKRVLLCLKRAIRIANVAQQMANVTKVAADQ</sequence>
<accession>A0ACB9DJ11</accession>
<name>A0ACB9DJ11_ARCLA</name>
<keyword evidence="2" id="KW-1185">Reference proteome</keyword>
<protein>
    <submittedName>
        <fullName evidence="1">Uncharacterized protein</fullName>
    </submittedName>
</protein>
<evidence type="ECO:0000313" key="2">
    <source>
        <dbReference type="Proteomes" id="UP001055879"/>
    </source>
</evidence>